<dbReference type="SMART" id="SM00430">
    <property type="entry name" value="HOLI"/>
    <property type="match status" value="1"/>
</dbReference>
<comment type="similarity">
    <text evidence="10">Belongs to the nuclear hormone receptor family.</text>
</comment>
<dbReference type="InterPro" id="IPR001628">
    <property type="entry name" value="Znf_hrmn_rcpt"/>
</dbReference>
<evidence type="ECO:0000259" key="12">
    <source>
        <dbReference type="PROSITE" id="PS51030"/>
    </source>
</evidence>
<evidence type="ECO:0000256" key="4">
    <source>
        <dbReference type="ARBA" id="ARBA00022833"/>
    </source>
</evidence>
<dbReference type="GO" id="GO:0005634">
    <property type="term" value="C:nucleus"/>
    <property type="evidence" value="ECO:0007669"/>
    <property type="project" value="UniProtKB-SubCell"/>
</dbReference>
<keyword evidence="3 10" id="KW-0863">Zinc-finger</keyword>
<keyword evidence="5 10" id="KW-0805">Transcription regulation</keyword>
<gene>
    <name evidence="14" type="ORF">LSH36_367g02004</name>
</gene>
<dbReference type="Gene3D" id="1.10.565.10">
    <property type="entry name" value="Retinoid X Receptor"/>
    <property type="match status" value="1"/>
</dbReference>
<evidence type="ECO:0000256" key="1">
    <source>
        <dbReference type="ARBA" id="ARBA00004123"/>
    </source>
</evidence>
<evidence type="ECO:0000256" key="9">
    <source>
        <dbReference type="ARBA" id="ARBA00023242"/>
    </source>
</evidence>
<keyword evidence="2 10" id="KW-0479">Metal-binding</keyword>
<feature type="region of interest" description="Disordered" evidence="11">
    <location>
        <begin position="320"/>
        <end position="347"/>
    </location>
</feature>
<accession>A0AAD9N191</accession>
<dbReference type="InterPro" id="IPR000536">
    <property type="entry name" value="Nucl_hrmn_rcpt_lig-bd"/>
</dbReference>
<feature type="domain" description="Nuclear receptor" evidence="12">
    <location>
        <begin position="154"/>
        <end position="229"/>
    </location>
</feature>
<reference evidence="14" key="1">
    <citation type="journal article" date="2023" name="Mol. Biol. Evol.">
        <title>Third-Generation Sequencing Reveals the Adaptive Role of the Epigenome in Three Deep-Sea Polychaetes.</title>
        <authorList>
            <person name="Perez M."/>
            <person name="Aroh O."/>
            <person name="Sun Y."/>
            <person name="Lan Y."/>
            <person name="Juniper S.K."/>
            <person name="Young C.R."/>
            <person name="Angers B."/>
            <person name="Qian P.Y."/>
        </authorList>
    </citation>
    <scope>NUCLEOTIDE SEQUENCE</scope>
    <source>
        <strain evidence="14">P08H-3</strain>
    </source>
</reference>
<dbReference type="PROSITE" id="PS51843">
    <property type="entry name" value="NR_LBD"/>
    <property type="match status" value="1"/>
</dbReference>
<dbReference type="SMART" id="SM00399">
    <property type="entry name" value="ZnF_C4"/>
    <property type="match status" value="1"/>
</dbReference>
<dbReference type="AlphaFoldDB" id="A0AAD9N191"/>
<protein>
    <submittedName>
        <fullName evidence="14">Uncharacterized protein</fullName>
    </submittedName>
</protein>
<organism evidence="14 15">
    <name type="scientific">Paralvinella palmiformis</name>
    <dbReference type="NCBI Taxonomy" id="53620"/>
    <lineage>
        <taxon>Eukaryota</taxon>
        <taxon>Metazoa</taxon>
        <taxon>Spiralia</taxon>
        <taxon>Lophotrochozoa</taxon>
        <taxon>Annelida</taxon>
        <taxon>Polychaeta</taxon>
        <taxon>Sedentaria</taxon>
        <taxon>Canalipalpata</taxon>
        <taxon>Terebellida</taxon>
        <taxon>Terebelliformia</taxon>
        <taxon>Alvinellidae</taxon>
        <taxon>Paralvinella</taxon>
    </lineage>
</organism>
<dbReference type="PRINTS" id="PR00398">
    <property type="entry name" value="STRDHORMONER"/>
</dbReference>
<dbReference type="PANTHER" id="PTHR24083">
    <property type="entry name" value="NUCLEAR HORMONE RECEPTOR"/>
    <property type="match status" value="1"/>
</dbReference>
<dbReference type="InterPro" id="IPR048246">
    <property type="entry name" value="NR2C1/2-like_LBD"/>
</dbReference>
<evidence type="ECO:0000313" key="14">
    <source>
        <dbReference type="EMBL" id="KAK2151316.1"/>
    </source>
</evidence>
<evidence type="ECO:0000256" key="8">
    <source>
        <dbReference type="ARBA" id="ARBA00023170"/>
    </source>
</evidence>
<dbReference type="GO" id="GO:0003700">
    <property type="term" value="F:DNA-binding transcription factor activity"/>
    <property type="evidence" value="ECO:0007669"/>
    <property type="project" value="InterPro"/>
</dbReference>
<dbReference type="CDD" id="cd06952">
    <property type="entry name" value="NR_LBD_TR2_like"/>
    <property type="match status" value="1"/>
</dbReference>
<dbReference type="InterPro" id="IPR013088">
    <property type="entry name" value="Znf_NHR/GATA"/>
</dbReference>
<dbReference type="SUPFAM" id="SSF48508">
    <property type="entry name" value="Nuclear receptor ligand-binding domain"/>
    <property type="match status" value="1"/>
</dbReference>
<evidence type="ECO:0000256" key="10">
    <source>
        <dbReference type="RuleBase" id="RU004334"/>
    </source>
</evidence>
<dbReference type="FunFam" id="1.10.565.10:FF:000041">
    <property type="entry name" value="Nuclear hormone receptor HR78"/>
    <property type="match status" value="1"/>
</dbReference>
<dbReference type="Pfam" id="PF00104">
    <property type="entry name" value="Hormone_recep"/>
    <property type="match status" value="1"/>
</dbReference>
<feature type="domain" description="NR LBD" evidence="13">
    <location>
        <begin position="377"/>
        <end position="621"/>
    </location>
</feature>
<dbReference type="SUPFAM" id="SSF57716">
    <property type="entry name" value="Glucocorticoid receptor-like (DNA-binding domain)"/>
    <property type="match status" value="1"/>
</dbReference>
<evidence type="ECO:0000313" key="15">
    <source>
        <dbReference type="Proteomes" id="UP001208570"/>
    </source>
</evidence>
<evidence type="ECO:0000256" key="7">
    <source>
        <dbReference type="ARBA" id="ARBA00023163"/>
    </source>
</evidence>
<evidence type="ECO:0000259" key="13">
    <source>
        <dbReference type="PROSITE" id="PS51843"/>
    </source>
</evidence>
<keyword evidence="7 10" id="KW-0804">Transcription</keyword>
<dbReference type="Gene3D" id="3.30.50.10">
    <property type="entry name" value="Erythroid Transcription Factor GATA-1, subunit A"/>
    <property type="match status" value="1"/>
</dbReference>
<keyword evidence="4 10" id="KW-0862">Zinc</keyword>
<dbReference type="FunFam" id="3.30.50.10:FF:000015">
    <property type="entry name" value="Nuclear receptor subfamily 2, group C, member 1"/>
    <property type="match status" value="1"/>
</dbReference>
<keyword evidence="6 10" id="KW-0238">DNA-binding</keyword>
<name>A0AAD9N191_9ANNE</name>
<keyword evidence="9 10" id="KW-0539">Nucleus</keyword>
<dbReference type="Pfam" id="PF00105">
    <property type="entry name" value="zf-C4"/>
    <property type="match status" value="1"/>
</dbReference>
<dbReference type="PROSITE" id="PS51030">
    <property type="entry name" value="NUCLEAR_REC_DBD_2"/>
    <property type="match status" value="1"/>
</dbReference>
<dbReference type="InterPro" id="IPR001723">
    <property type="entry name" value="Nuclear_hrmn_rcpt"/>
</dbReference>
<dbReference type="PROSITE" id="PS00031">
    <property type="entry name" value="NUCLEAR_REC_DBD_1"/>
    <property type="match status" value="1"/>
</dbReference>
<dbReference type="PRINTS" id="PR00047">
    <property type="entry name" value="STROIDFINGER"/>
</dbReference>
<keyword evidence="8 10" id="KW-0675">Receptor</keyword>
<dbReference type="GO" id="GO:0043565">
    <property type="term" value="F:sequence-specific DNA binding"/>
    <property type="evidence" value="ECO:0007669"/>
    <property type="project" value="InterPro"/>
</dbReference>
<dbReference type="EMBL" id="JAODUP010000367">
    <property type="protein sequence ID" value="KAK2151316.1"/>
    <property type="molecule type" value="Genomic_DNA"/>
</dbReference>
<evidence type="ECO:0000256" key="6">
    <source>
        <dbReference type="ARBA" id="ARBA00023125"/>
    </source>
</evidence>
<comment type="subcellular location">
    <subcellularLocation>
        <location evidence="1 10">Nucleus</location>
    </subcellularLocation>
</comment>
<evidence type="ECO:0000256" key="3">
    <source>
        <dbReference type="ARBA" id="ARBA00022771"/>
    </source>
</evidence>
<evidence type="ECO:0000256" key="5">
    <source>
        <dbReference type="ARBA" id="ARBA00023015"/>
    </source>
</evidence>
<keyword evidence="15" id="KW-1185">Reference proteome</keyword>
<dbReference type="InterPro" id="IPR050274">
    <property type="entry name" value="Nuclear_hormone_rcpt_NR2"/>
</dbReference>
<dbReference type="Proteomes" id="UP001208570">
    <property type="component" value="Unassembled WGS sequence"/>
</dbReference>
<comment type="caution">
    <text evidence="14">The sequence shown here is derived from an EMBL/GenBank/DDBJ whole genome shotgun (WGS) entry which is preliminary data.</text>
</comment>
<sequence length="687" mass="75034">MATMDDVERGPGGMAATSDGPAIVAIENSSPEIIHVMNTSSPNARSLAGISQHVVTLPNLGSSGHQVQTITINAGGLSFPVALPAAQAQMLGSPSGDNSPNLTNQILSTGELTQKLKTLSHGQITNVGLLDVAAKLKELQAQPPCRPHLLENRYEECVVCGDRASGRHYGVISCEGCKGFFKRSIRKQLGYACRGAKSCPITKHYRNRCQYCRLQKCLAVGMKSEAVQQERKPPEFKERSSQPIATSAQRIYIRKDLTSPSAANPSFSSKEKLTESLLANLQERLIQTDEGPVILGSNLNHSQNTDLSTLANVVTTLATMDNKEPGSSGSKDHGTSNGNTVPENSTNNSAAQAFDALAKAITPKCEAGTSRNDCLDDMDQSNSDSQDESLVIDYDGPMLSENNFEFTLSTPSPLPAYLNVHYICETASRLLFLSMHWARAVGAFQLLNPDLQIQLVRACWSELFALGLAQCAQTMSLSTILAAIIHHLQTNVDQDKLQNDHVKVVTNTIVKLQDFVSTLTCLKLDTNEFAYLKTIVLFSPDHSATAHHKQVERFQLRCCQELREYLEQNYGDAAMDRYSKFLLRLPTLRSLEPIIMEELFFAGLIGNVQIDSIIPYILRMETAEYSSHMGTLDSSPSPTTSISEITYHEPAPAFVISPVTSANQQAADGVISVEEMERNHDIVSEES</sequence>
<dbReference type="GO" id="GO:0008270">
    <property type="term" value="F:zinc ion binding"/>
    <property type="evidence" value="ECO:0007669"/>
    <property type="project" value="UniProtKB-KW"/>
</dbReference>
<proteinExistence type="inferred from homology"/>
<evidence type="ECO:0000256" key="11">
    <source>
        <dbReference type="SAM" id="MobiDB-lite"/>
    </source>
</evidence>
<evidence type="ECO:0000256" key="2">
    <source>
        <dbReference type="ARBA" id="ARBA00022723"/>
    </source>
</evidence>
<dbReference type="InterPro" id="IPR035500">
    <property type="entry name" value="NHR-like_dom_sf"/>
</dbReference>